<evidence type="ECO:0000313" key="2">
    <source>
        <dbReference type="EMBL" id="KRX86236.1"/>
    </source>
</evidence>
<feature type="transmembrane region" description="Helical" evidence="1">
    <location>
        <begin position="13"/>
        <end position="33"/>
    </location>
</feature>
<dbReference type="Proteomes" id="UP000054815">
    <property type="component" value="Unassembled WGS sequence"/>
</dbReference>
<dbReference type="AlphaFoldDB" id="A0A0V0XE12"/>
<evidence type="ECO:0000313" key="3">
    <source>
        <dbReference type="Proteomes" id="UP000054815"/>
    </source>
</evidence>
<feature type="non-terminal residue" evidence="2">
    <location>
        <position position="52"/>
    </location>
</feature>
<protein>
    <submittedName>
        <fullName evidence="2">Uncharacterized protein</fullName>
    </submittedName>
</protein>
<comment type="caution">
    <text evidence="2">The sequence shown here is derived from an EMBL/GenBank/DDBJ whole genome shotgun (WGS) entry which is preliminary data.</text>
</comment>
<accession>A0A0V0XE12</accession>
<feature type="non-terminal residue" evidence="2">
    <location>
        <position position="1"/>
    </location>
</feature>
<name>A0A0V0XE12_TRIPS</name>
<gene>
    <name evidence="2" type="ORF">T4E_6395</name>
</gene>
<reference evidence="2 3" key="1">
    <citation type="submission" date="2015-01" db="EMBL/GenBank/DDBJ databases">
        <title>Evolution of Trichinella species and genotypes.</title>
        <authorList>
            <person name="Korhonen P.K."/>
            <person name="Edoardo P."/>
            <person name="Giuseppe L.R."/>
            <person name="Gasser R.B."/>
        </authorList>
    </citation>
    <scope>NUCLEOTIDE SEQUENCE [LARGE SCALE GENOMIC DNA]</scope>
    <source>
        <strain evidence="2">ISS141</strain>
    </source>
</reference>
<keyword evidence="1" id="KW-0812">Transmembrane</keyword>
<evidence type="ECO:0000256" key="1">
    <source>
        <dbReference type="SAM" id="Phobius"/>
    </source>
</evidence>
<keyword evidence="1" id="KW-1133">Transmembrane helix</keyword>
<proteinExistence type="predicted"/>
<keyword evidence="1" id="KW-0472">Membrane</keyword>
<sequence length="52" mass="5956">LSESSLAVLTRDLLSATVSVFSFLGIHFSVNAYRCIFKRNRRWHTWSGLSKP</sequence>
<dbReference type="EMBL" id="JYDU01000417">
    <property type="protein sequence ID" value="KRX86236.1"/>
    <property type="molecule type" value="Genomic_DNA"/>
</dbReference>
<organism evidence="2 3">
    <name type="scientific">Trichinella pseudospiralis</name>
    <name type="common">Parasitic roundworm</name>
    <dbReference type="NCBI Taxonomy" id="6337"/>
    <lineage>
        <taxon>Eukaryota</taxon>
        <taxon>Metazoa</taxon>
        <taxon>Ecdysozoa</taxon>
        <taxon>Nematoda</taxon>
        <taxon>Enoplea</taxon>
        <taxon>Dorylaimia</taxon>
        <taxon>Trichinellida</taxon>
        <taxon>Trichinellidae</taxon>
        <taxon>Trichinella</taxon>
    </lineage>
</organism>